<evidence type="ECO:0000313" key="2">
    <source>
        <dbReference type="WBParaSite" id="SMUV_0000576101-mRNA-1"/>
    </source>
</evidence>
<name>A0A158R580_9BILA</name>
<dbReference type="PANTHER" id="PTHR21523:SF46">
    <property type="entry name" value="MLT-TEN (MLT-10) RELATED"/>
    <property type="match status" value="1"/>
</dbReference>
<protein>
    <submittedName>
        <fullName evidence="2">Uncharacterized protein</fullName>
    </submittedName>
</protein>
<dbReference type="PANTHER" id="PTHR21523">
    <property type="match status" value="1"/>
</dbReference>
<dbReference type="InterPro" id="IPR006954">
    <property type="entry name" value="Mlt-10-like"/>
</dbReference>
<organism evidence="1 2">
    <name type="scientific">Syphacia muris</name>
    <dbReference type="NCBI Taxonomy" id="451379"/>
    <lineage>
        <taxon>Eukaryota</taxon>
        <taxon>Metazoa</taxon>
        <taxon>Ecdysozoa</taxon>
        <taxon>Nematoda</taxon>
        <taxon>Chromadorea</taxon>
        <taxon>Rhabditida</taxon>
        <taxon>Spirurina</taxon>
        <taxon>Oxyuridomorpha</taxon>
        <taxon>Oxyuroidea</taxon>
        <taxon>Oxyuridae</taxon>
        <taxon>Syphacia</taxon>
    </lineage>
</organism>
<reference evidence="2" key="1">
    <citation type="submission" date="2016-04" db="UniProtKB">
        <authorList>
            <consortium name="WormBaseParasite"/>
        </authorList>
    </citation>
    <scope>IDENTIFICATION</scope>
</reference>
<sequence length="420" mass="47161">MDRKNRREFIKCLQRIKKDLDIQAGARCITAALDNRLIRKKSFRTSFIQLQWQNFLLVLPINRYLFKGMQKSPLMGKLFNILDSFAKHNGDDNFKILSPRFLPVIPDKKKIRHALSPNLFPMYNDDSPNSILPIPKMLKATGMSDSDRDAVIELIMQASGARNMIDKTIESMDRIEKFGLADDITNITVFIRNMFTKLEKTFNSRQKREIKSRHYTFLTKEQLLSLFGPEGPYNNTKFPFSIEEYGTWSEEDKKNALFNRIRALAGETVDDPARGSRRKRQVTLSPFAFSPSVLGVSVLAPVTLSPNIFSPSILNPYILSPPVLSPQIADPMIISPYILGPNTLSAAIMNVYVLTPYVLSPNVMNPYIMSPLILSPYILSPDLLSPTILCGGIISPAVMSPSVLSPSAFAADILSPSILS</sequence>
<evidence type="ECO:0000313" key="1">
    <source>
        <dbReference type="Proteomes" id="UP000046393"/>
    </source>
</evidence>
<dbReference type="Proteomes" id="UP000046393">
    <property type="component" value="Unplaced"/>
</dbReference>
<dbReference type="AlphaFoldDB" id="A0A158R580"/>
<accession>A0A158R580</accession>
<dbReference type="WBParaSite" id="SMUV_0000576101-mRNA-1">
    <property type="protein sequence ID" value="SMUV_0000576101-mRNA-1"/>
    <property type="gene ID" value="SMUV_0000576101"/>
</dbReference>
<proteinExistence type="predicted"/>
<keyword evidence="1" id="KW-1185">Reference proteome</keyword>
<dbReference type="Pfam" id="PF04870">
    <property type="entry name" value="Moulting_cycle"/>
    <property type="match status" value="2"/>
</dbReference>